<name>A0A177AZE1_9BILA</name>
<dbReference type="InterPro" id="IPR013621">
    <property type="entry name" value="Ion_trans_N"/>
</dbReference>
<evidence type="ECO:0000259" key="1">
    <source>
        <dbReference type="Pfam" id="PF08412"/>
    </source>
</evidence>
<dbReference type="OrthoDB" id="421226at2759"/>
<reference evidence="2 3" key="1">
    <citation type="submission" date="2016-04" db="EMBL/GenBank/DDBJ databases">
        <title>The genome of Intoshia linei affirms orthonectids as highly simplified spiralians.</title>
        <authorList>
            <person name="Mikhailov K.V."/>
            <person name="Slusarev G.S."/>
            <person name="Nikitin M.A."/>
            <person name="Logacheva M.D."/>
            <person name="Penin A."/>
            <person name="Aleoshin V."/>
            <person name="Panchin Y.V."/>
        </authorList>
    </citation>
    <scope>NUCLEOTIDE SEQUENCE [LARGE SCALE GENOMIC DNA]</scope>
    <source>
        <strain evidence="2">Intl2013</strain>
        <tissue evidence="2">Whole animal</tissue>
    </source>
</reference>
<protein>
    <recommendedName>
        <fullName evidence="1">Ion transport N-terminal domain-containing protein</fullName>
    </recommendedName>
</protein>
<evidence type="ECO:0000313" key="2">
    <source>
        <dbReference type="EMBL" id="OAF67388.1"/>
    </source>
</evidence>
<feature type="domain" description="Ion transport N-terminal" evidence="1">
    <location>
        <begin position="448"/>
        <end position="489"/>
    </location>
</feature>
<sequence length="490" mass="58713">MKNNLNFLQKTLDENCDIKNVKIKLYSYNFGHSIHLKNHKSVYFKNIYHVNIKTKREKLYKKKFANYIKNILHSKNDKQVKIEKNGLIKYKILIKINSKYKILKKICIITTNKRKFKNLPIKNKILKNLNTDILRVITNELINMDKKYFQYIDNNSNIKSSKNHLNDEKKSWVQVENQINFYFQKLKYKSILPRIEMINLESFKVLNIENILKIQKLYSIYNYYYMFDYFKYLNELRLKILSKYSNKINLMKNTRESLRSCSLPSIIAMNNKYNIDNVDKHYRGYFDNLNIKIKRDNTQPQTKYNSFKGNHTLKYNQYKRNTTVKKGNFGNKKEESVHLIKGKNDALICLDNYKNDTKFCDNIQSASYKRLKVFSSFYTPQMFNKRENDGRLDMQIKHNSDILSNKSPDDIYSKLKFMKLSNFIKTNCTHEKVTNMKTSQFLKGQIFSIFQPSDNKLALKLFGNKKAVHRERIRQQQTGHWIIHPCSIFR</sequence>
<proteinExistence type="predicted"/>
<accession>A0A177AZE1</accession>
<comment type="caution">
    <text evidence="2">The sequence shown here is derived from an EMBL/GenBank/DDBJ whole genome shotgun (WGS) entry which is preliminary data.</text>
</comment>
<organism evidence="2 3">
    <name type="scientific">Intoshia linei</name>
    <dbReference type="NCBI Taxonomy" id="1819745"/>
    <lineage>
        <taxon>Eukaryota</taxon>
        <taxon>Metazoa</taxon>
        <taxon>Spiralia</taxon>
        <taxon>Lophotrochozoa</taxon>
        <taxon>Mesozoa</taxon>
        <taxon>Orthonectida</taxon>
        <taxon>Rhopaluridae</taxon>
        <taxon>Intoshia</taxon>
    </lineage>
</organism>
<dbReference type="Proteomes" id="UP000078046">
    <property type="component" value="Unassembled WGS sequence"/>
</dbReference>
<keyword evidence="3" id="KW-1185">Reference proteome</keyword>
<evidence type="ECO:0000313" key="3">
    <source>
        <dbReference type="Proteomes" id="UP000078046"/>
    </source>
</evidence>
<gene>
    <name evidence="2" type="ORF">A3Q56_04865</name>
</gene>
<dbReference type="Pfam" id="PF08412">
    <property type="entry name" value="Ion_trans_N"/>
    <property type="match status" value="1"/>
</dbReference>
<dbReference type="EMBL" id="LWCA01000673">
    <property type="protein sequence ID" value="OAF67388.1"/>
    <property type="molecule type" value="Genomic_DNA"/>
</dbReference>
<dbReference type="AlphaFoldDB" id="A0A177AZE1"/>